<feature type="transmembrane region" description="Helical" evidence="2">
    <location>
        <begin position="75"/>
        <end position="99"/>
    </location>
</feature>
<feature type="region of interest" description="Disordered" evidence="1">
    <location>
        <begin position="224"/>
        <end position="259"/>
    </location>
</feature>
<feature type="transmembrane region" description="Helical" evidence="2">
    <location>
        <begin position="29"/>
        <end position="54"/>
    </location>
</feature>
<evidence type="ECO:0000256" key="2">
    <source>
        <dbReference type="SAM" id="Phobius"/>
    </source>
</evidence>
<feature type="transmembrane region" description="Helical" evidence="2">
    <location>
        <begin position="119"/>
        <end position="145"/>
    </location>
</feature>
<feature type="transmembrane region" description="Helical" evidence="2">
    <location>
        <begin position="189"/>
        <end position="210"/>
    </location>
</feature>
<dbReference type="PANTHER" id="PTHR30221:SF1">
    <property type="entry name" value="SMALL-CONDUCTANCE MECHANOSENSITIVE CHANNEL"/>
    <property type="match status" value="1"/>
</dbReference>
<gene>
    <name evidence="3" type="primary">cmpX</name>
    <name evidence="3" type="ORF">KTA_11550</name>
</gene>
<evidence type="ECO:0008006" key="4">
    <source>
        <dbReference type="Google" id="ProtNLM"/>
    </source>
</evidence>
<dbReference type="InterPro" id="IPR008910">
    <property type="entry name" value="MSC_TM_helix"/>
</dbReference>
<organism evidence="3">
    <name type="scientific">Thermogemmatispora argillosa</name>
    <dbReference type="NCBI Taxonomy" id="2045280"/>
    <lineage>
        <taxon>Bacteria</taxon>
        <taxon>Bacillati</taxon>
        <taxon>Chloroflexota</taxon>
        <taxon>Ktedonobacteria</taxon>
        <taxon>Thermogemmatisporales</taxon>
        <taxon>Thermogemmatisporaceae</taxon>
        <taxon>Thermogemmatispora</taxon>
    </lineage>
</organism>
<dbReference type="Pfam" id="PF05552">
    <property type="entry name" value="MS_channel_1st_1"/>
    <property type="match status" value="2"/>
</dbReference>
<dbReference type="GO" id="GO:0008381">
    <property type="term" value="F:mechanosensitive monoatomic ion channel activity"/>
    <property type="evidence" value="ECO:0007669"/>
    <property type="project" value="InterPro"/>
</dbReference>
<dbReference type="AlphaFoldDB" id="A0A455SZH3"/>
<feature type="transmembrane region" description="Helical" evidence="2">
    <location>
        <begin position="157"/>
        <end position="177"/>
    </location>
</feature>
<accession>A0A455SZH3</accession>
<evidence type="ECO:0000313" key="3">
    <source>
        <dbReference type="EMBL" id="BBH92956.1"/>
    </source>
</evidence>
<feature type="compositionally biased region" description="Polar residues" evidence="1">
    <location>
        <begin position="228"/>
        <end position="259"/>
    </location>
</feature>
<dbReference type="Gene3D" id="1.10.287.1260">
    <property type="match status" value="1"/>
</dbReference>
<sequence length="259" mass="27168">MPVVNNIGQAFLTSLANALNLVLTFIPKFLGFLVILLIGWIVASVLSRTVTFILRRIGFERLGARVGLARLEQNTGMRFDIVAILGTIVYWFIFLIFLVPAVDALGLSTVSNILNELIAYIPNVFVAVLVLFLGLLAASVVGDIVRGVTATTRVGNPALFAAVARYALIGFAGLIALEQLQIAPSLLNILFTAVVGGTALAFGLAFGLGGQDAARRLLSRGGLLTAPSDESAQPLPTTTGDQPAQPTASASQPQPEAGN</sequence>
<name>A0A455SZH3_9CHLR</name>
<dbReference type="PANTHER" id="PTHR30221">
    <property type="entry name" value="SMALL-CONDUCTANCE MECHANOSENSITIVE CHANNEL"/>
    <property type="match status" value="1"/>
</dbReference>
<keyword evidence="2" id="KW-0472">Membrane</keyword>
<keyword evidence="2" id="KW-0812">Transmembrane</keyword>
<dbReference type="InterPro" id="IPR045275">
    <property type="entry name" value="MscS_archaea/bacteria_type"/>
</dbReference>
<keyword evidence="2" id="KW-1133">Transmembrane helix</keyword>
<protein>
    <recommendedName>
        <fullName evidence="4">Small-conductance mechanosensitive ion channel</fullName>
    </recommendedName>
</protein>
<reference evidence="3" key="1">
    <citation type="submission" date="2018-12" db="EMBL/GenBank/DDBJ databases">
        <title>Novel natural products biosynthetic potential of the class Ktedonobacteria.</title>
        <authorList>
            <person name="Zheng Y."/>
            <person name="Saitou A."/>
            <person name="Wang C.M."/>
            <person name="Toyoda A."/>
            <person name="Minakuchi Y."/>
            <person name="Sekiguchi Y."/>
            <person name="Ueda K."/>
            <person name="Takano H."/>
            <person name="Sakai Y."/>
            <person name="Yokota A."/>
            <person name="Yabe S."/>
        </authorList>
    </citation>
    <scope>NUCLEOTIDE SEQUENCE</scope>
    <source>
        <strain evidence="3">A3-2</strain>
    </source>
</reference>
<evidence type="ECO:0000256" key="1">
    <source>
        <dbReference type="SAM" id="MobiDB-lite"/>
    </source>
</evidence>
<proteinExistence type="predicted"/>
<dbReference type="EMBL" id="AP019377">
    <property type="protein sequence ID" value="BBH92956.1"/>
    <property type="molecule type" value="Genomic_DNA"/>
</dbReference>